<keyword evidence="5" id="KW-0378">Hydrolase</keyword>
<feature type="domain" description="Acetyl-CoA hydrolase/transferase N-terminal" evidence="3">
    <location>
        <begin position="86"/>
        <end position="179"/>
    </location>
</feature>
<proteinExistence type="inferred from homology"/>
<dbReference type="GO" id="GO:0008775">
    <property type="term" value="F:acetate CoA-transferase activity"/>
    <property type="evidence" value="ECO:0007669"/>
    <property type="project" value="InterPro"/>
</dbReference>
<dbReference type="SUPFAM" id="SSF100950">
    <property type="entry name" value="NagB/RpiA/CoA transferase-like"/>
    <property type="match status" value="2"/>
</dbReference>
<feature type="domain" description="Acetyl-CoA hydrolase/transferase C-terminal" evidence="4">
    <location>
        <begin position="271"/>
        <end position="426"/>
    </location>
</feature>
<dbReference type="InterPro" id="IPR038460">
    <property type="entry name" value="AcetylCoA_hyd_C_sf"/>
</dbReference>
<name>A0A1G5AEN1_9BACT</name>
<dbReference type="OrthoDB" id="9801795at2"/>
<sequence>MTWRQKYPDKFVDLTTAVAGIPPNSNIAAPPASSFPLELVNALSAREDLAGTQLQSGLLMRLPDFMSPEQKGRIMYKSFFLGPLERMIRDTVPIDAISIHFSRLHEAIGSKKYDAVLLEVSPPDVNGNMSLGPMGTLAGRAMIQAAKLVIAQINPRVPFIYGTHAHVHMDEVDMVCECNRPLFEAPDAQPDAMEEKIADIISERIPDGATIQLGIGRLANAIGERLLQKKDIGIHSEMLTPSLIRLMKEGVATGAKKELHPGQAIGGFTIGSQADYDFLHKNGNIQFYPVSYVNDPRVVAKHSNFISVNNSLTIDLTGQAVSESIGFNQFSGTGGQLDFVRGARMSKGGMSFLALKSTAGSEENPISRIQCTLNPGSVVTTPRSDVQYIVTEYGIADLDKKSIPERVRAMISIAHPMFRGDLAREAMESGLVTLGDLRSQKSAA</sequence>
<reference evidence="5 6" key="1">
    <citation type="submission" date="2016-10" db="EMBL/GenBank/DDBJ databases">
        <authorList>
            <person name="de Groot N.N."/>
        </authorList>
    </citation>
    <scope>NUCLEOTIDE SEQUENCE [LARGE SCALE GENOMIC DNA]</scope>
    <source>
        <strain evidence="5 6">AA1</strain>
    </source>
</reference>
<dbReference type="AlphaFoldDB" id="A0A1G5AEN1"/>
<accession>A0A1G5AEN1</accession>
<keyword evidence="2" id="KW-0808">Transferase</keyword>
<dbReference type="Gene3D" id="3.30.750.70">
    <property type="entry name" value="4-hydroxybutyrate coenzyme like domains"/>
    <property type="match status" value="1"/>
</dbReference>
<evidence type="ECO:0000259" key="4">
    <source>
        <dbReference type="Pfam" id="PF13336"/>
    </source>
</evidence>
<dbReference type="Pfam" id="PF13336">
    <property type="entry name" value="AcetylCoA_hyd_C"/>
    <property type="match status" value="1"/>
</dbReference>
<dbReference type="InterPro" id="IPR037171">
    <property type="entry name" value="NagB/RpiA_transferase-like"/>
</dbReference>
<evidence type="ECO:0000256" key="1">
    <source>
        <dbReference type="ARBA" id="ARBA00009632"/>
    </source>
</evidence>
<dbReference type="InterPro" id="IPR046433">
    <property type="entry name" value="ActCoA_hydro"/>
</dbReference>
<keyword evidence="6" id="KW-1185">Reference proteome</keyword>
<dbReference type="Gene3D" id="3.40.1080.20">
    <property type="entry name" value="Acetyl-CoA hydrolase/transferase C-terminal domain"/>
    <property type="match status" value="1"/>
</dbReference>
<organism evidence="5 6">
    <name type="scientific">Desulfoluna spongiiphila</name>
    <dbReference type="NCBI Taxonomy" id="419481"/>
    <lineage>
        <taxon>Bacteria</taxon>
        <taxon>Pseudomonadati</taxon>
        <taxon>Thermodesulfobacteriota</taxon>
        <taxon>Desulfobacteria</taxon>
        <taxon>Desulfobacterales</taxon>
        <taxon>Desulfolunaceae</taxon>
        <taxon>Desulfoluna</taxon>
    </lineage>
</organism>
<evidence type="ECO:0000313" key="5">
    <source>
        <dbReference type="EMBL" id="SCX76346.1"/>
    </source>
</evidence>
<protein>
    <submittedName>
        <fullName evidence="5">Acyl-CoA hydrolase</fullName>
    </submittedName>
</protein>
<dbReference type="EMBL" id="FMUX01000001">
    <property type="protein sequence ID" value="SCX76346.1"/>
    <property type="molecule type" value="Genomic_DNA"/>
</dbReference>
<dbReference type="GO" id="GO:0006083">
    <property type="term" value="P:acetate metabolic process"/>
    <property type="evidence" value="ECO:0007669"/>
    <property type="project" value="InterPro"/>
</dbReference>
<comment type="similarity">
    <text evidence="1">Belongs to the acetyl-CoA hydrolase/transferase family.</text>
</comment>
<evidence type="ECO:0000256" key="2">
    <source>
        <dbReference type="ARBA" id="ARBA00022679"/>
    </source>
</evidence>
<dbReference type="PANTHER" id="PTHR21432:SF20">
    <property type="entry name" value="ACETYL-COA HYDROLASE"/>
    <property type="match status" value="1"/>
</dbReference>
<dbReference type="Proteomes" id="UP000198870">
    <property type="component" value="Unassembled WGS sequence"/>
</dbReference>
<dbReference type="Pfam" id="PF02550">
    <property type="entry name" value="AcetylCoA_hydro"/>
    <property type="match status" value="1"/>
</dbReference>
<dbReference type="InterPro" id="IPR026888">
    <property type="entry name" value="AcetylCoA_hyd_C"/>
</dbReference>
<gene>
    <name evidence="5" type="ORF">SAMN05216233_101110</name>
</gene>
<dbReference type="PANTHER" id="PTHR21432">
    <property type="entry name" value="ACETYL-COA HYDROLASE-RELATED"/>
    <property type="match status" value="1"/>
</dbReference>
<dbReference type="RefSeq" id="WP_092207198.1">
    <property type="nucleotide sequence ID" value="NZ_FMUX01000001.1"/>
</dbReference>
<evidence type="ECO:0000259" key="3">
    <source>
        <dbReference type="Pfam" id="PF02550"/>
    </source>
</evidence>
<dbReference type="Gene3D" id="3.40.1080.10">
    <property type="entry name" value="Glutaconate Coenzyme A-transferase"/>
    <property type="match status" value="1"/>
</dbReference>
<dbReference type="GO" id="GO:0016787">
    <property type="term" value="F:hydrolase activity"/>
    <property type="evidence" value="ECO:0007669"/>
    <property type="project" value="UniProtKB-KW"/>
</dbReference>
<dbReference type="STRING" id="419481.SAMN05216233_101110"/>
<dbReference type="InterPro" id="IPR003702">
    <property type="entry name" value="ActCoA_hydro_N"/>
</dbReference>
<evidence type="ECO:0000313" key="6">
    <source>
        <dbReference type="Proteomes" id="UP000198870"/>
    </source>
</evidence>